<feature type="region of interest" description="Disordered" evidence="1">
    <location>
        <begin position="1"/>
        <end position="347"/>
    </location>
</feature>
<name>A0A179GHA7_PURLI</name>
<sequence>MEDPWGGDPWSTTTDDDNHDSHSNALQPASAAAVKLDLPAAPRQAHFAAEGSSRGGSPRRVSPAPWGKALEEEEEDAWGGWNAGAESPGWGRSPGLRPAEGGAVAREASPDPWGGLAAARPERQEEEEVGDGREGRTADSAISLGEEGLRRYDAERDSKARGPGSVDEHAHDIWGVEETTPAKEATESDHIDESDEVLEEATEPNLSERPTSRNGDDIQGAATPEEPPEADRKPSKVQELVEMFDGIAHRSASSTEPPSTPQREPTGNADDQGAALDLPGIRVTEPLDTEALDEEHQYAIFDSPKHKEVLERPESESPAKDDDREPLSETEERATSHGSKPKLAPVPFPIDLSQLDRLFPSTPSTSIDPEPIPDVIIGDTFSGVSERKAWYRVSRFGSLRKYNGGGDDDDGYVRVSWAGSHVRDETLRIVRRWMEEDSIGGRVVLGRRLGAGGANMFNWDSEAPPVEIGELLRAKKQKGVAARAGHGRQASEVVKGSIMSPTEPAFAWSSSLPASPLAARPPEPIHIEEQKSDSGPPPEPKQSLERPASLQLPRPPDSIPKIRQPPSPLTQTHPVVPDTAAEEEEEDDEWGEMVSSPTTTQPVSFGASSSLSAALEVNGSDTPPAPTLDQASVLPPDDTDKSTLLQSTEIHIKAAPTRADKNDPWAADDSDSHGSSSADESQHTLVTTTQGGVSNSDFDLWETTTAAAAAKASPTHIDDAPNPTPKQAPTPAQKSPSLTQPPSISTPPSQPSITSPTPQQHPTGITPSADQDLVANILRNLPDLSYMLH</sequence>
<evidence type="ECO:0000313" key="3">
    <source>
        <dbReference type="Proteomes" id="UP000078240"/>
    </source>
</evidence>
<feature type="compositionally biased region" description="Basic and acidic residues" evidence="1">
    <location>
        <begin position="523"/>
        <end position="532"/>
    </location>
</feature>
<dbReference type="AlphaFoldDB" id="A0A179GHA7"/>
<feature type="compositionally biased region" description="Low complexity" evidence="1">
    <location>
        <begin position="703"/>
        <end position="712"/>
    </location>
</feature>
<evidence type="ECO:0000313" key="2">
    <source>
        <dbReference type="EMBL" id="OAQ77254.1"/>
    </source>
</evidence>
<reference evidence="2 3" key="1">
    <citation type="submission" date="2016-01" db="EMBL/GenBank/DDBJ databases">
        <title>Biosynthesis of antibiotic leucinostatins and their inhibition on Phytophthora in bio-control Purpureocillium lilacinum.</title>
        <authorList>
            <person name="Wang G."/>
            <person name="Liu Z."/>
            <person name="Lin R."/>
            <person name="Li E."/>
            <person name="Mao Z."/>
            <person name="Ling J."/>
            <person name="Yin W."/>
            <person name="Xie B."/>
        </authorList>
    </citation>
    <scope>NUCLEOTIDE SEQUENCE [LARGE SCALE GENOMIC DNA]</scope>
    <source>
        <strain evidence="2">PLBJ-1</strain>
    </source>
</reference>
<organism evidence="2 3">
    <name type="scientific">Purpureocillium lilacinum</name>
    <name type="common">Paecilomyces lilacinus</name>
    <dbReference type="NCBI Taxonomy" id="33203"/>
    <lineage>
        <taxon>Eukaryota</taxon>
        <taxon>Fungi</taxon>
        <taxon>Dikarya</taxon>
        <taxon>Ascomycota</taxon>
        <taxon>Pezizomycotina</taxon>
        <taxon>Sordariomycetes</taxon>
        <taxon>Hypocreomycetidae</taxon>
        <taxon>Hypocreales</taxon>
        <taxon>Ophiocordycipitaceae</taxon>
        <taxon>Purpureocillium</taxon>
    </lineage>
</organism>
<comment type="caution">
    <text evidence="2">The sequence shown here is derived from an EMBL/GenBank/DDBJ whole genome shotgun (WGS) entry which is preliminary data.</text>
</comment>
<feature type="compositionally biased region" description="Acidic residues" evidence="1">
    <location>
        <begin position="192"/>
        <end position="202"/>
    </location>
</feature>
<gene>
    <name evidence="2" type="ORF">VFPBJ_07726</name>
</gene>
<dbReference type="EMBL" id="LSBH01000006">
    <property type="protein sequence ID" value="OAQ77254.1"/>
    <property type="molecule type" value="Genomic_DNA"/>
</dbReference>
<dbReference type="Proteomes" id="UP000078240">
    <property type="component" value="Unassembled WGS sequence"/>
</dbReference>
<evidence type="ECO:0000256" key="1">
    <source>
        <dbReference type="SAM" id="MobiDB-lite"/>
    </source>
</evidence>
<feature type="compositionally biased region" description="Polar residues" evidence="1">
    <location>
        <begin position="251"/>
        <end position="265"/>
    </location>
</feature>
<feature type="compositionally biased region" description="Low complexity" evidence="1">
    <location>
        <begin position="751"/>
        <end position="763"/>
    </location>
</feature>
<protein>
    <submittedName>
        <fullName evidence="2">Proteinrelated to glucan 1, 4-alpha-glucosidase</fullName>
    </submittedName>
</protein>
<feature type="region of interest" description="Disordered" evidence="1">
    <location>
        <begin position="512"/>
        <end position="770"/>
    </location>
</feature>
<feature type="compositionally biased region" description="Polar residues" evidence="1">
    <location>
        <begin position="683"/>
        <end position="697"/>
    </location>
</feature>
<proteinExistence type="predicted"/>
<feature type="compositionally biased region" description="Low complexity" evidence="1">
    <location>
        <begin position="48"/>
        <end position="65"/>
    </location>
</feature>
<accession>A0A179GHA7</accession>
<feature type="compositionally biased region" description="Pro residues" evidence="1">
    <location>
        <begin position="553"/>
        <end position="568"/>
    </location>
</feature>
<feature type="compositionally biased region" description="Basic and acidic residues" evidence="1">
    <location>
        <begin position="303"/>
        <end position="335"/>
    </location>
</feature>
<feature type="compositionally biased region" description="Basic and acidic residues" evidence="1">
    <location>
        <begin position="147"/>
        <end position="191"/>
    </location>
</feature>
<feature type="compositionally biased region" description="Acidic residues" evidence="1">
    <location>
        <begin position="580"/>
        <end position="591"/>
    </location>
</feature>